<name>A0ABM0IQM2_ECHTE</name>
<evidence type="ECO:0000313" key="5">
    <source>
        <dbReference type="Proteomes" id="UP000694863"/>
    </source>
</evidence>
<comment type="subcellular location">
    <subcellularLocation>
        <location evidence="1">Nucleus</location>
    </subcellularLocation>
</comment>
<feature type="region of interest" description="Disordered" evidence="4">
    <location>
        <begin position="12"/>
        <end position="197"/>
    </location>
</feature>
<dbReference type="PANTHER" id="PTHR28491">
    <property type="entry name" value="UPF0688 PROTEIN C1ORF174"/>
    <property type="match status" value="1"/>
</dbReference>
<evidence type="ECO:0000256" key="3">
    <source>
        <dbReference type="ARBA" id="ARBA00023242"/>
    </source>
</evidence>
<gene>
    <name evidence="6" type="primary">CUNH1orf174</name>
</gene>
<keyword evidence="5" id="KW-1185">Reference proteome</keyword>
<dbReference type="InterPro" id="IPR031530">
    <property type="entry name" value="UPF0688"/>
</dbReference>
<feature type="compositionally biased region" description="Low complexity" evidence="4">
    <location>
        <begin position="151"/>
        <end position="178"/>
    </location>
</feature>
<organism evidence="5 6">
    <name type="scientific">Echinops telfairi</name>
    <name type="common">Lesser hedgehog tenrec</name>
    <dbReference type="NCBI Taxonomy" id="9371"/>
    <lineage>
        <taxon>Eukaryota</taxon>
        <taxon>Metazoa</taxon>
        <taxon>Chordata</taxon>
        <taxon>Craniata</taxon>
        <taxon>Vertebrata</taxon>
        <taxon>Euteleostomi</taxon>
        <taxon>Mammalia</taxon>
        <taxon>Eutheria</taxon>
        <taxon>Afrotheria</taxon>
        <taxon>Tenrecidae</taxon>
        <taxon>Tenrecinae</taxon>
        <taxon>Echinops</taxon>
    </lineage>
</organism>
<dbReference type="GeneID" id="101655981"/>
<keyword evidence="3" id="KW-0539">Nucleus</keyword>
<dbReference type="Pfam" id="PF15772">
    <property type="entry name" value="UPF0688"/>
    <property type="match status" value="1"/>
</dbReference>
<dbReference type="RefSeq" id="XP_004705524.1">
    <property type="nucleotide sequence ID" value="XM_004705467.2"/>
</dbReference>
<proteinExistence type="inferred from homology"/>
<evidence type="ECO:0000313" key="6">
    <source>
        <dbReference type="RefSeq" id="XP_004705524.1"/>
    </source>
</evidence>
<feature type="compositionally biased region" description="Gly residues" evidence="4">
    <location>
        <begin position="125"/>
        <end position="134"/>
    </location>
</feature>
<accession>A0ABM0IQM2</accession>
<feature type="compositionally biased region" description="Basic and acidic residues" evidence="4">
    <location>
        <begin position="61"/>
        <end position="83"/>
    </location>
</feature>
<evidence type="ECO:0000256" key="2">
    <source>
        <dbReference type="ARBA" id="ARBA00006634"/>
    </source>
</evidence>
<reference evidence="6" key="1">
    <citation type="submission" date="2025-08" db="UniProtKB">
        <authorList>
            <consortium name="RefSeq"/>
        </authorList>
    </citation>
    <scope>IDENTIFICATION</scope>
</reference>
<dbReference type="Proteomes" id="UP000694863">
    <property type="component" value="Unplaced"/>
</dbReference>
<sequence length="246" mass="26456">MQLLTERLALQTSSSLSDGVRVRSSARLRSRGCPAAGLASAPEADVPKSAKAACLPSSSHKATDRRTSKKFKQDRENVRKAELQRLATESAGAPAPTLAPKAPEPEEPLELLPGNKAGPSEQQEGDGGSRGPLGDGHLEQTEDGLSLPKHSAAASEAAQANSSPTAQEEPAPETQAEQKPLLQMDSSVFLDEDSNQPMPVDRFFGNVDLMQDLPPVSLAYPSMSRREFRKMHFRAKDDDEDDDAEM</sequence>
<comment type="similarity">
    <text evidence="2">Belongs to the UPF0688 family.</text>
</comment>
<dbReference type="PANTHER" id="PTHR28491:SF1">
    <property type="entry name" value="UPF0688 PROTEIN C1ORF174"/>
    <property type="match status" value="1"/>
</dbReference>
<evidence type="ECO:0000256" key="1">
    <source>
        <dbReference type="ARBA" id="ARBA00004123"/>
    </source>
</evidence>
<protein>
    <submittedName>
        <fullName evidence="6">UPF0688 protein C1orf174 homolog</fullName>
    </submittedName>
</protein>
<evidence type="ECO:0000256" key="4">
    <source>
        <dbReference type="SAM" id="MobiDB-lite"/>
    </source>
</evidence>